<evidence type="ECO:0000313" key="2">
    <source>
        <dbReference type="Proteomes" id="UP001589890"/>
    </source>
</evidence>
<accession>A0ABV6QNH1</accession>
<proteinExistence type="predicted"/>
<keyword evidence="2" id="KW-1185">Reference proteome</keyword>
<dbReference type="RefSeq" id="WP_380049344.1">
    <property type="nucleotide sequence ID" value="NZ_JBHLTC010000022.1"/>
</dbReference>
<reference evidence="1 2" key="1">
    <citation type="submission" date="2024-09" db="EMBL/GenBank/DDBJ databases">
        <authorList>
            <person name="Sun Q."/>
            <person name="Mori K."/>
        </authorList>
    </citation>
    <scope>NUCLEOTIDE SEQUENCE [LARGE SCALE GENOMIC DNA]</scope>
    <source>
        <strain evidence="1 2">CGMCC 1.15906</strain>
    </source>
</reference>
<comment type="caution">
    <text evidence="1">The sequence shown here is derived from an EMBL/GenBank/DDBJ whole genome shotgun (WGS) entry which is preliminary data.</text>
</comment>
<evidence type="ECO:0000313" key="1">
    <source>
        <dbReference type="EMBL" id="MFC0626168.1"/>
    </source>
</evidence>
<protein>
    <submittedName>
        <fullName evidence="1">Uncharacterized protein</fullName>
    </submittedName>
</protein>
<name>A0ABV6QNH1_9ACTN</name>
<dbReference type="EMBL" id="JBHLTC010000022">
    <property type="protein sequence ID" value="MFC0626168.1"/>
    <property type="molecule type" value="Genomic_DNA"/>
</dbReference>
<gene>
    <name evidence="1" type="ORF">ACFFGN_18970</name>
</gene>
<dbReference type="Proteomes" id="UP001589890">
    <property type="component" value="Unassembled WGS sequence"/>
</dbReference>
<organism evidence="1 2">
    <name type="scientific">Kribbella deserti</name>
    <dbReference type="NCBI Taxonomy" id="1926257"/>
    <lineage>
        <taxon>Bacteria</taxon>
        <taxon>Bacillati</taxon>
        <taxon>Actinomycetota</taxon>
        <taxon>Actinomycetes</taxon>
        <taxon>Propionibacteriales</taxon>
        <taxon>Kribbellaceae</taxon>
        <taxon>Kribbella</taxon>
    </lineage>
</organism>
<sequence>MSELTPEQLKTQKQVQLAELGQAEGQCAGCGSYRADGQPPVLHKPGCKTFPEGADPNAGWGP</sequence>